<evidence type="ECO:0000313" key="2">
    <source>
        <dbReference type="EMBL" id="PUB08410.1"/>
    </source>
</evidence>
<feature type="region of interest" description="Disordered" evidence="1">
    <location>
        <begin position="16"/>
        <end position="40"/>
    </location>
</feature>
<sequence>MPQRFLRRCGDWYGDYRHDRGSDDPVGQQEKTGNAGAEIRPDLIMQTGTPTPVVTAFPQDLMTGTGC</sequence>
<proteinExistence type="predicted"/>
<feature type="region of interest" description="Disordered" evidence="1">
    <location>
        <begin position="48"/>
        <end position="67"/>
    </location>
</feature>
<name>A0A2T6K1A1_9RHOB</name>
<gene>
    <name evidence="2" type="ORF">C8N45_1344</name>
</gene>
<evidence type="ECO:0000313" key="3">
    <source>
        <dbReference type="Proteomes" id="UP000244523"/>
    </source>
</evidence>
<dbReference type="EMBL" id="QBUD01000034">
    <property type="protein sequence ID" value="PUB08410.1"/>
    <property type="molecule type" value="Genomic_DNA"/>
</dbReference>
<dbReference type="AlphaFoldDB" id="A0A2T6K1A1"/>
<keyword evidence="3" id="KW-1185">Reference proteome</keyword>
<dbReference type="Proteomes" id="UP000244523">
    <property type="component" value="Unassembled WGS sequence"/>
</dbReference>
<organism evidence="2 3">
    <name type="scientific">Yoonia sediminilitoris</name>
    <dbReference type="NCBI Taxonomy" id="1286148"/>
    <lineage>
        <taxon>Bacteria</taxon>
        <taxon>Pseudomonadati</taxon>
        <taxon>Pseudomonadota</taxon>
        <taxon>Alphaproteobacteria</taxon>
        <taxon>Rhodobacterales</taxon>
        <taxon>Paracoccaceae</taxon>
        <taxon>Yoonia</taxon>
    </lineage>
</organism>
<accession>A0A2T6K1A1</accession>
<evidence type="ECO:0000256" key="1">
    <source>
        <dbReference type="SAM" id="MobiDB-lite"/>
    </source>
</evidence>
<protein>
    <submittedName>
        <fullName evidence="2">Uncharacterized protein</fullName>
    </submittedName>
</protein>
<reference evidence="2 3" key="1">
    <citation type="submission" date="2018-04" db="EMBL/GenBank/DDBJ databases">
        <title>Genomic Encyclopedia of Archaeal and Bacterial Type Strains, Phase II (KMG-II): from individual species to whole genera.</title>
        <authorList>
            <person name="Goeker M."/>
        </authorList>
    </citation>
    <scope>NUCLEOTIDE SEQUENCE [LARGE SCALE GENOMIC DNA]</scope>
    <source>
        <strain evidence="2 3">DSM 29955</strain>
    </source>
</reference>
<comment type="caution">
    <text evidence="2">The sequence shown here is derived from an EMBL/GenBank/DDBJ whole genome shotgun (WGS) entry which is preliminary data.</text>
</comment>